<keyword evidence="5 6" id="KW-0234">DNA repair</keyword>
<keyword evidence="8" id="KW-0378">Hydrolase</keyword>
<dbReference type="HAMAP" id="MF_00031">
    <property type="entry name" value="DNA_HJ_migration_RuvA"/>
    <property type="match status" value="1"/>
</dbReference>
<keyword evidence="4 6" id="KW-0233">DNA recombination</keyword>
<dbReference type="GO" id="GO:0009379">
    <property type="term" value="C:Holliday junction helicase complex"/>
    <property type="evidence" value="ECO:0007669"/>
    <property type="project" value="InterPro"/>
</dbReference>
<dbReference type="InterPro" id="IPR010994">
    <property type="entry name" value="RuvA_2-like"/>
</dbReference>
<feature type="region of interest" description="Domain III" evidence="6">
    <location>
        <begin position="147"/>
        <end position="197"/>
    </location>
</feature>
<dbReference type="GO" id="GO:0048476">
    <property type="term" value="C:Holliday junction resolvase complex"/>
    <property type="evidence" value="ECO:0007669"/>
    <property type="project" value="UniProtKB-UniRule"/>
</dbReference>
<dbReference type="SUPFAM" id="SSF46929">
    <property type="entry name" value="DNA helicase RuvA subunit, C-terminal domain"/>
    <property type="match status" value="1"/>
</dbReference>
<dbReference type="Pfam" id="PF01330">
    <property type="entry name" value="RuvA_N"/>
    <property type="match status" value="1"/>
</dbReference>
<comment type="caution">
    <text evidence="6">Lacks conserved residue(s) required for the propagation of feature annotation.</text>
</comment>
<dbReference type="Gene3D" id="2.40.50.140">
    <property type="entry name" value="Nucleic acid-binding proteins"/>
    <property type="match status" value="1"/>
</dbReference>
<protein>
    <recommendedName>
        <fullName evidence="6">Holliday junction branch migration complex subunit RuvA</fullName>
    </recommendedName>
</protein>
<dbReference type="Gene3D" id="1.10.150.20">
    <property type="entry name" value="5' to 3' exonuclease, C-terminal subdomain"/>
    <property type="match status" value="1"/>
</dbReference>
<dbReference type="GO" id="GO:0005737">
    <property type="term" value="C:cytoplasm"/>
    <property type="evidence" value="ECO:0007669"/>
    <property type="project" value="UniProtKB-SubCell"/>
</dbReference>
<comment type="domain">
    <text evidence="6">Has three domains with a flexible linker between the domains II and III and assumes an 'L' shape. Domain III is highly mobile and contacts RuvB.</text>
</comment>
<dbReference type="SUPFAM" id="SSF47781">
    <property type="entry name" value="RuvA domain 2-like"/>
    <property type="match status" value="1"/>
</dbReference>
<evidence type="ECO:0000256" key="3">
    <source>
        <dbReference type="ARBA" id="ARBA00023125"/>
    </source>
</evidence>
<dbReference type="GO" id="GO:0016787">
    <property type="term" value="F:hydrolase activity"/>
    <property type="evidence" value="ECO:0007669"/>
    <property type="project" value="UniProtKB-KW"/>
</dbReference>
<organism evidence="8 9">
    <name type="scientific">Streptococcus dysgalactiae subsp. dysgalactiae</name>
    <dbReference type="NCBI Taxonomy" id="99822"/>
    <lineage>
        <taxon>Bacteria</taxon>
        <taxon>Bacillati</taxon>
        <taxon>Bacillota</taxon>
        <taxon>Bacilli</taxon>
        <taxon>Lactobacillales</taxon>
        <taxon>Streptococcaceae</taxon>
        <taxon>Streptococcus</taxon>
    </lineage>
</organism>
<dbReference type="RefSeq" id="WP_154412374.1">
    <property type="nucleotide sequence ID" value="NZ_CP033165.1"/>
</dbReference>
<dbReference type="Pfam" id="PF14520">
    <property type="entry name" value="HHH_5"/>
    <property type="match status" value="1"/>
</dbReference>
<dbReference type="Pfam" id="PF07499">
    <property type="entry name" value="RuvA_C"/>
    <property type="match status" value="1"/>
</dbReference>
<dbReference type="EMBL" id="CP033165">
    <property type="protein sequence ID" value="QGH02898.1"/>
    <property type="molecule type" value="Genomic_DNA"/>
</dbReference>
<reference evidence="8 9" key="1">
    <citation type="submission" date="2018-10" db="EMBL/GenBank/DDBJ databases">
        <title>Comparative Genomics Analysis of the Streptococcus dysgalactiae subspecies dysgalactiae.</title>
        <authorList>
            <person name="Koh T.H."/>
            <person name="Abdul Rahman N."/>
            <person name="Sessions O.M."/>
        </authorList>
    </citation>
    <scope>NUCLEOTIDE SEQUENCE [LARGE SCALE GENOMIC DNA]</scope>
    <source>
        <strain evidence="8 9">DB60705-15</strain>
    </source>
</reference>
<dbReference type="GO" id="GO:0000400">
    <property type="term" value="F:four-way junction DNA binding"/>
    <property type="evidence" value="ECO:0007669"/>
    <property type="project" value="UniProtKB-UniRule"/>
</dbReference>
<evidence type="ECO:0000256" key="1">
    <source>
        <dbReference type="ARBA" id="ARBA00022490"/>
    </source>
</evidence>
<dbReference type="InterPro" id="IPR011114">
    <property type="entry name" value="RuvA_C"/>
</dbReference>
<comment type="similarity">
    <text evidence="6">Belongs to the RuvA family.</text>
</comment>
<sequence>MYDYIKGQLTKITAKYIVVESNGLGYIINVANPYSFTDSVNQLVTIYLHQVIREDAHLLFGFHTEDEKDVFLKLISVSGIGPTTALAIVAVDDNQGLVNAIDTSDIKYLTKFPKIGKKTAQQMVLDLAGKFVEVPQETSKTKPSNSSNNDQLDEAIEALLALGYKATELKKIRAFFEGTSETAEQYIKSALKLLMKG</sequence>
<comment type="function">
    <text evidence="6">The RuvA-RuvB-RuvC complex processes Holliday junction (HJ) DNA during genetic recombination and DNA repair, while the RuvA-RuvB complex plays an important role in the rescue of blocked DNA replication forks via replication fork reversal (RFR). RuvA specifically binds to HJ cruciform DNA, conferring on it an open structure. The RuvB hexamer acts as an ATP-dependent pump, pulling dsDNA into and through the RuvAB complex. HJ branch migration allows RuvC to scan DNA until it finds its consensus sequence, where it cleaves and resolves the cruciform DNA.</text>
</comment>
<name>A0A9X7X956_STRDY</name>
<dbReference type="SUPFAM" id="SSF50249">
    <property type="entry name" value="Nucleic acid-binding proteins"/>
    <property type="match status" value="1"/>
</dbReference>
<dbReference type="InterPro" id="IPR012340">
    <property type="entry name" value="NA-bd_OB-fold"/>
</dbReference>
<keyword evidence="2 6" id="KW-0227">DNA damage</keyword>
<dbReference type="CDD" id="cd14332">
    <property type="entry name" value="UBA_RuvA_C"/>
    <property type="match status" value="1"/>
</dbReference>
<proteinExistence type="inferred from homology"/>
<keyword evidence="1 6" id="KW-0963">Cytoplasm</keyword>
<dbReference type="InterPro" id="IPR003583">
    <property type="entry name" value="Hlx-hairpin-Hlx_DNA-bd_motif"/>
</dbReference>
<dbReference type="SMART" id="SM00278">
    <property type="entry name" value="HhH1"/>
    <property type="match status" value="2"/>
</dbReference>
<dbReference type="NCBIfam" id="TIGR00084">
    <property type="entry name" value="ruvA"/>
    <property type="match status" value="1"/>
</dbReference>
<dbReference type="GO" id="GO:0005524">
    <property type="term" value="F:ATP binding"/>
    <property type="evidence" value="ECO:0007669"/>
    <property type="project" value="InterPro"/>
</dbReference>
<evidence type="ECO:0000313" key="8">
    <source>
        <dbReference type="EMBL" id="QGH02898.1"/>
    </source>
</evidence>
<evidence type="ECO:0000256" key="4">
    <source>
        <dbReference type="ARBA" id="ARBA00023172"/>
    </source>
</evidence>
<gene>
    <name evidence="6 8" type="primary">ruvA</name>
    <name evidence="8" type="ORF">EA457_10345</name>
</gene>
<dbReference type="Proteomes" id="UP000347383">
    <property type="component" value="Chromosome"/>
</dbReference>
<comment type="subcellular location">
    <subcellularLocation>
        <location evidence="6">Cytoplasm</location>
    </subcellularLocation>
</comment>
<feature type="domain" description="Helix-hairpin-helix DNA-binding motif class 1" evidence="7">
    <location>
        <begin position="72"/>
        <end position="91"/>
    </location>
</feature>
<dbReference type="GO" id="GO:0009378">
    <property type="term" value="F:four-way junction helicase activity"/>
    <property type="evidence" value="ECO:0007669"/>
    <property type="project" value="InterPro"/>
</dbReference>
<evidence type="ECO:0000256" key="2">
    <source>
        <dbReference type="ARBA" id="ARBA00022763"/>
    </source>
</evidence>
<dbReference type="GO" id="GO:0006281">
    <property type="term" value="P:DNA repair"/>
    <property type="evidence" value="ECO:0007669"/>
    <property type="project" value="UniProtKB-UniRule"/>
</dbReference>
<evidence type="ECO:0000259" key="7">
    <source>
        <dbReference type="SMART" id="SM00278"/>
    </source>
</evidence>
<dbReference type="InterPro" id="IPR013849">
    <property type="entry name" value="DNA_helicase_Holl-junc_RuvA_I"/>
</dbReference>
<evidence type="ECO:0000256" key="6">
    <source>
        <dbReference type="HAMAP-Rule" id="MF_00031"/>
    </source>
</evidence>
<dbReference type="InterPro" id="IPR036267">
    <property type="entry name" value="RuvA_C_sf"/>
</dbReference>
<comment type="subunit">
    <text evidence="6">Homotetramer. Forms an RuvA(8)-RuvB(12)-Holliday junction (HJ) complex. HJ DNA is sandwiched between 2 RuvA tetramers; dsDNA enters through RuvA and exits via RuvB. An RuvB hexamer assembles on each DNA strand where it exits the tetramer. Each RuvB hexamer is contacted by two RuvA subunits (via domain III) on 2 adjacent RuvB subunits; this complex drives branch migration. In the full resolvosome a probable DNA-RuvA(4)-RuvB(12)-RuvC(2) complex forms which resolves the HJ.</text>
</comment>
<evidence type="ECO:0000256" key="5">
    <source>
        <dbReference type="ARBA" id="ARBA00023204"/>
    </source>
</evidence>
<dbReference type="AlphaFoldDB" id="A0A9X7X956"/>
<keyword evidence="3 6" id="KW-0238">DNA-binding</keyword>
<dbReference type="GO" id="GO:0006310">
    <property type="term" value="P:DNA recombination"/>
    <property type="evidence" value="ECO:0007669"/>
    <property type="project" value="UniProtKB-UniRule"/>
</dbReference>
<evidence type="ECO:0000313" key="9">
    <source>
        <dbReference type="Proteomes" id="UP000347383"/>
    </source>
</evidence>
<dbReference type="Gene3D" id="1.10.8.10">
    <property type="entry name" value="DNA helicase RuvA subunit, C-terminal domain"/>
    <property type="match status" value="1"/>
</dbReference>
<accession>A0A9X7X956</accession>
<feature type="domain" description="Helix-hairpin-helix DNA-binding motif class 1" evidence="7">
    <location>
        <begin position="107"/>
        <end position="126"/>
    </location>
</feature>
<dbReference type="InterPro" id="IPR000085">
    <property type="entry name" value="RuvA"/>
</dbReference>